<dbReference type="PANTHER" id="PTHR39426">
    <property type="entry name" value="HOMOLOGY TO DEATH-ON-CURING PROTEIN OF PHAGE P1"/>
    <property type="match status" value="1"/>
</dbReference>
<proteinExistence type="predicted"/>
<dbReference type="InterPro" id="IPR053737">
    <property type="entry name" value="Type_II_TA_Toxin"/>
</dbReference>
<sequence length="127" mass="15272">MIYLTPEEVIYIHDIVLKNSKWLTWLLNIGQIESLLTHIANNDYYPTLTEKVTHLFFWLTQFHCFNDGNKRTAIITSFVFLIKNDIYIEDYIIKMEDIAVWVAKWEIDKATLLHIFKSMFISFWFSE</sequence>
<dbReference type="SUPFAM" id="SSF140931">
    <property type="entry name" value="Fic-like"/>
    <property type="match status" value="1"/>
</dbReference>
<dbReference type="PROSITE" id="PS51459">
    <property type="entry name" value="FIDO"/>
    <property type="match status" value="1"/>
</dbReference>
<dbReference type="InterPro" id="IPR036597">
    <property type="entry name" value="Fido-like_dom_sf"/>
</dbReference>
<evidence type="ECO:0000313" key="2">
    <source>
        <dbReference type="EMBL" id="EKE28265.1"/>
    </source>
</evidence>
<protein>
    <recommendedName>
        <fullName evidence="1">Fido domain-containing protein</fullName>
    </recommendedName>
</protein>
<dbReference type="EMBL" id="AMFJ01000357">
    <property type="protein sequence ID" value="EKE28265.1"/>
    <property type="molecule type" value="Genomic_DNA"/>
</dbReference>
<name>K2GXU0_9BACT</name>
<dbReference type="InterPro" id="IPR006440">
    <property type="entry name" value="Doc"/>
</dbReference>
<gene>
    <name evidence="2" type="ORF">ACD_3C00083G0004</name>
</gene>
<accession>K2GXU0</accession>
<dbReference type="InterPro" id="IPR003812">
    <property type="entry name" value="Fido"/>
</dbReference>
<organism evidence="2">
    <name type="scientific">uncultured bacterium</name>
    <name type="common">gcode 4</name>
    <dbReference type="NCBI Taxonomy" id="1234023"/>
    <lineage>
        <taxon>Bacteria</taxon>
        <taxon>environmental samples</taxon>
    </lineage>
</organism>
<dbReference type="GO" id="GO:0016301">
    <property type="term" value="F:kinase activity"/>
    <property type="evidence" value="ECO:0007669"/>
    <property type="project" value="InterPro"/>
</dbReference>
<dbReference type="Pfam" id="PF02661">
    <property type="entry name" value="Fic"/>
    <property type="match status" value="1"/>
</dbReference>
<dbReference type="Gene3D" id="1.20.120.1870">
    <property type="entry name" value="Fic/DOC protein, Fido domain"/>
    <property type="match status" value="1"/>
</dbReference>
<dbReference type="PANTHER" id="PTHR39426:SF1">
    <property type="entry name" value="HOMOLOGY TO DEATH-ON-CURING PROTEIN OF PHAGE P1"/>
    <property type="match status" value="1"/>
</dbReference>
<reference evidence="2" key="1">
    <citation type="journal article" date="2012" name="Science">
        <title>Fermentation, hydrogen, and sulfur metabolism in multiple uncultivated bacterial phyla.</title>
        <authorList>
            <person name="Wrighton K.C."/>
            <person name="Thomas B.C."/>
            <person name="Sharon I."/>
            <person name="Miller C.S."/>
            <person name="Castelle C.J."/>
            <person name="VerBerkmoes N.C."/>
            <person name="Wilkins M.J."/>
            <person name="Hettich R.L."/>
            <person name="Lipton M.S."/>
            <person name="Williams K.H."/>
            <person name="Long P.E."/>
            <person name="Banfield J.F."/>
        </authorList>
    </citation>
    <scope>NUCLEOTIDE SEQUENCE [LARGE SCALE GENOMIC DNA]</scope>
</reference>
<feature type="domain" description="Fido" evidence="1">
    <location>
        <begin position="4"/>
        <end position="126"/>
    </location>
</feature>
<dbReference type="AlphaFoldDB" id="K2GXU0"/>
<evidence type="ECO:0000259" key="1">
    <source>
        <dbReference type="PROSITE" id="PS51459"/>
    </source>
</evidence>
<dbReference type="NCBIfam" id="TIGR01550">
    <property type="entry name" value="DOC_P1"/>
    <property type="match status" value="1"/>
</dbReference>
<comment type="caution">
    <text evidence="2">The sequence shown here is derived from an EMBL/GenBank/DDBJ whole genome shotgun (WGS) entry which is preliminary data.</text>
</comment>